<dbReference type="CDD" id="cd03392">
    <property type="entry name" value="PAP2_like_2"/>
    <property type="match status" value="1"/>
</dbReference>
<protein>
    <submittedName>
        <fullName evidence="3">Phosphatase PAP2 family protein</fullName>
    </submittedName>
</protein>
<dbReference type="Gene3D" id="1.20.144.10">
    <property type="entry name" value="Phosphatidic acid phosphatase type 2/haloperoxidase"/>
    <property type="match status" value="2"/>
</dbReference>
<evidence type="ECO:0000313" key="3">
    <source>
        <dbReference type="EMBL" id="MCL7745647.1"/>
    </source>
</evidence>
<evidence type="ECO:0000256" key="1">
    <source>
        <dbReference type="SAM" id="Phobius"/>
    </source>
</evidence>
<comment type="caution">
    <text evidence="3">The sequence shown here is derived from an EMBL/GenBank/DDBJ whole genome shotgun (WGS) entry which is preliminary data.</text>
</comment>
<dbReference type="InterPro" id="IPR036938">
    <property type="entry name" value="PAP2/HPO_sf"/>
</dbReference>
<keyword evidence="1" id="KW-0472">Membrane</keyword>
<reference evidence="3" key="1">
    <citation type="submission" date="2022-02" db="EMBL/GenBank/DDBJ databases">
        <title>Halalkalibacter sp. nov. isolated from Lonar Lake, India.</title>
        <authorList>
            <person name="Joshi A."/>
            <person name="Thite S."/>
            <person name="Lodha T."/>
        </authorList>
    </citation>
    <scope>NUCLEOTIDE SEQUENCE</scope>
    <source>
        <strain evidence="3">MEB205</strain>
    </source>
</reference>
<proteinExistence type="predicted"/>
<feature type="transmembrane region" description="Helical" evidence="1">
    <location>
        <begin position="159"/>
        <end position="179"/>
    </location>
</feature>
<feature type="transmembrane region" description="Helical" evidence="1">
    <location>
        <begin position="88"/>
        <end position="105"/>
    </location>
</feature>
<feature type="transmembrane region" description="Helical" evidence="1">
    <location>
        <begin position="7"/>
        <end position="28"/>
    </location>
</feature>
<dbReference type="SMART" id="SM00014">
    <property type="entry name" value="acidPPc"/>
    <property type="match status" value="1"/>
</dbReference>
<keyword evidence="1" id="KW-1133">Transmembrane helix</keyword>
<dbReference type="PANTHER" id="PTHR14969:SF13">
    <property type="entry name" value="AT30094P"/>
    <property type="match status" value="1"/>
</dbReference>
<dbReference type="AlphaFoldDB" id="A0A9X2CP12"/>
<dbReference type="InterPro" id="IPR000326">
    <property type="entry name" value="PAP2/HPO"/>
</dbReference>
<dbReference type="EMBL" id="JAKRYL010000001">
    <property type="protein sequence ID" value="MCL7745647.1"/>
    <property type="molecule type" value="Genomic_DNA"/>
</dbReference>
<sequence length="214" mass="24756">MNVKLFLKLLFLGVVPLISFIVLTYFVMTEKTLRIDVKVITYVRTLEHPIVTKGMKALSFVGNTWPVIIISILLLLLIYKLYRKRDEVILFIIVSLGSTGMNQLFKYSFKRERPLFEQLVMESGYSYPSGHSMAAFTLYGIVTFLFWRHIKSALGRTLLVTFCTVMILAIGTSRVYLGVHFPSDVVGAYLLSGFWLFLTIWVYQYIKERQPIEK</sequence>
<name>A0A9X2CP12_9BACI</name>
<keyword evidence="1" id="KW-0812">Transmembrane</keyword>
<dbReference type="RefSeq" id="WP_250094582.1">
    <property type="nucleotide sequence ID" value="NZ_JAKRYL010000001.1"/>
</dbReference>
<feature type="transmembrane region" description="Helical" evidence="1">
    <location>
        <begin position="185"/>
        <end position="206"/>
    </location>
</feature>
<accession>A0A9X2CP12</accession>
<dbReference type="Proteomes" id="UP001139150">
    <property type="component" value="Unassembled WGS sequence"/>
</dbReference>
<feature type="transmembrane region" description="Helical" evidence="1">
    <location>
        <begin position="125"/>
        <end position="147"/>
    </location>
</feature>
<keyword evidence="4" id="KW-1185">Reference proteome</keyword>
<dbReference type="PANTHER" id="PTHR14969">
    <property type="entry name" value="SPHINGOSINE-1-PHOSPHATE PHOSPHOHYDROLASE"/>
    <property type="match status" value="1"/>
</dbReference>
<evidence type="ECO:0000313" key="4">
    <source>
        <dbReference type="Proteomes" id="UP001139150"/>
    </source>
</evidence>
<evidence type="ECO:0000259" key="2">
    <source>
        <dbReference type="SMART" id="SM00014"/>
    </source>
</evidence>
<dbReference type="SUPFAM" id="SSF48317">
    <property type="entry name" value="Acid phosphatase/Vanadium-dependent haloperoxidase"/>
    <property type="match status" value="1"/>
</dbReference>
<organism evidence="3 4">
    <name type="scientific">Halalkalibacter alkaliphilus</name>
    <dbReference type="NCBI Taxonomy" id="2917993"/>
    <lineage>
        <taxon>Bacteria</taxon>
        <taxon>Bacillati</taxon>
        <taxon>Bacillota</taxon>
        <taxon>Bacilli</taxon>
        <taxon>Bacillales</taxon>
        <taxon>Bacillaceae</taxon>
        <taxon>Halalkalibacter</taxon>
    </lineage>
</organism>
<dbReference type="Pfam" id="PF01569">
    <property type="entry name" value="PAP2"/>
    <property type="match status" value="1"/>
</dbReference>
<gene>
    <name evidence="3" type="ORF">MF646_00805</name>
</gene>
<feature type="domain" description="Phosphatidic acid phosphatase type 2/haloperoxidase" evidence="2">
    <location>
        <begin position="88"/>
        <end position="200"/>
    </location>
</feature>
<feature type="transmembrane region" description="Helical" evidence="1">
    <location>
        <begin position="64"/>
        <end position="81"/>
    </location>
</feature>